<proteinExistence type="predicted"/>
<evidence type="ECO:0008006" key="3">
    <source>
        <dbReference type="Google" id="ProtNLM"/>
    </source>
</evidence>
<comment type="caution">
    <text evidence="1">The sequence shown here is derived from an EMBL/GenBank/DDBJ whole genome shotgun (WGS) entry which is preliminary data.</text>
</comment>
<accession>A0ABV7G2R7</accession>
<dbReference type="Gene3D" id="3.90.550.10">
    <property type="entry name" value="Spore Coat Polysaccharide Biosynthesis Protein SpsA, Chain A"/>
    <property type="match status" value="1"/>
</dbReference>
<organism evidence="1 2">
    <name type="scientific">Teichococcus globiformis</name>
    <dbReference type="NCBI Taxonomy" id="2307229"/>
    <lineage>
        <taxon>Bacteria</taxon>
        <taxon>Pseudomonadati</taxon>
        <taxon>Pseudomonadota</taxon>
        <taxon>Alphaproteobacteria</taxon>
        <taxon>Acetobacterales</taxon>
        <taxon>Roseomonadaceae</taxon>
        <taxon>Roseomonas</taxon>
    </lineage>
</organism>
<dbReference type="InterPro" id="IPR029044">
    <property type="entry name" value="Nucleotide-diphossugar_trans"/>
</dbReference>
<reference evidence="2" key="1">
    <citation type="journal article" date="2019" name="Int. J. Syst. Evol. Microbiol.">
        <title>The Global Catalogue of Microorganisms (GCM) 10K type strain sequencing project: providing services to taxonomists for standard genome sequencing and annotation.</title>
        <authorList>
            <consortium name="The Broad Institute Genomics Platform"/>
            <consortium name="The Broad Institute Genome Sequencing Center for Infectious Disease"/>
            <person name="Wu L."/>
            <person name="Ma J."/>
        </authorList>
    </citation>
    <scope>NUCLEOTIDE SEQUENCE [LARGE SCALE GENOMIC DNA]</scope>
    <source>
        <strain evidence="2">KCTC 52094</strain>
    </source>
</reference>
<dbReference type="RefSeq" id="WP_379597028.1">
    <property type="nucleotide sequence ID" value="NZ_JBHRTN010000011.1"/>
</dbReference>
<protein>
    <recommendedName>
        <fullName evidence="3">Glycosyltransferase family 1 protein</fullName>
    </recommendedName>
</protein>
<sequence length="374" mass="42433">MTDFTAATRKDLYRLKRLRGLSRVVVETRCFTYRNLLPHALKYGIWALRPGGTLLVRDASPNVFDLWPRFVSFKTVRQWSHKLLAYDAEPLRLDIKAGEIEFRRTRPVPPCGWSAGVVFSGREAELPQLRRCLDALLLQPELSPERDGEITVCGPAESASYLDSYSSIRYLPYEMPSGPRVLLCGKKNALIRALKGPRIIVMHSRIQLAPDTLRHVPDEFEITTPRVLVETRSGREDYLSLGVHDSLMPGYAPRLVPSNLRRVPAGRYLDLYEQGPPYVDGGVFMLRKDVHERCPLNEAVAWDEAEDLEWCGRALAEGLLIDLAPEAEAASAVGELGSLPVSPRIMRRLRNGKFAIQAARHRLRDRAERWMGRR</sequence>
<dbReference type="SUPFAM" id="SSF53448">
    <property type="entry name" value="Nucleotide-diphospho-sugar transferases"/>
    <property type="match status" value="1"/>
</dbReference>
<dbReference type="EMBL" id="JBHRTN010000011">
    <property type="protein sequence ID" value="MFC3125971.1"/>
    <property type="molecule type" value="Genomic_DNA"/>
</dbReference>
<keyword evidence="2" id="KW-1185">Reference proteome</keyword>
<evidence type="ECO:0000313" key="1">
    <source>
        <dbReference type="EMBL" id="MFC3125971.1"/>
    </source>
</evidence>
<gene>
    <name evidence="1" type="ORF">ACFOD4_12955</name>
</gene>
<dbReference type="Proteomes" id="UP001595593">
    <property type="component" value="Unassembled WGS sequence"/>
</dbReference>
<evidence type="ECO:0000313" key="2">
    <source>
        <dbReference type="Proteomes" id="UP001595593"/>
    </source>
</evidence>
<name>A0ABV7G2R7_9PROT</name>